<evidence type="ECO:0000256" key="1">
    <source>
        <dbReference type="ARBA" id="ARBA00004651"/>
    </source>
</evidence>
<feature type="transmembrane region" description="Helical" evidence="8">
    <location>
        <begin position="132"/>
        <end position="150"/>
    </location>
</feature>
<keyword evidence="4 8" id="KW-1003">Cell membrane</keyword>
<comment type="subcellular location">
    <subcellularLocation>
        <location evidence="1 8">Cell membrane</location>
        <topology evidence="1 8">Multi-pass membrane protein</topology>
    </subcellularLocation>
</comment>
<feature type="transmembrane region" description="Helical" evidence="8">
    <location>
        <begin position="102"/>
        <end position="120"/>
    </location>
</feature>
<dbReference type="Pfam" id="PF01925">
    <property type="entry name" value="TauE"/>
    <property type="match status" value="1"/>
</dbReference>
<evidence type="ECO:0000256" key="5">
    <source>
        <dbReference type="ARBA" id="ARBA00022692"/>
    </source>
</evidence>
<evidence type="ECO:0000256" key="8">
    <source>
        <dbReference type="RuleBase" id="RU363041"/>
    </source>
</evidence>
<sequence length="254" mass="27036">MEFLDLGTTAFLLFFGFMAAFIDSVVGGGGLISVPALLWTGLPPVMALGTNKCAAVMGALTSFITFVRSGKVDVYLMKRLFPLSFIGSALGVFVVQMVPPDILRPLVIVMLIGVLLYSIFKKDWGKENKYAGMSTRLLLLSGVVAFSLGFYDGFFGPGAGSFMLFGLLMVGFDFLGAAANARTLNFASNLSAVIFFGACGLIDFTHAIPMGLAMIAGAYCGANMALKKGVGYVRPLFIIITTILIGKLVYGLFF</sequence>
<comment type="similarity">
    <text evidence="2 8">Belongs to the 4-toluene sulfonate uptake permease (TSUP) (TC 2.A.102) family.</text>
</comment>
<reference evidence="9 10" key="1">
    <citation type="submission" date="2016-10" db="EMBL/GenBank/DDBJ databases">
        <authorList>
            <person name="de Groot N.N."/>
        </authorList>
    </citation>
    <scope>NUCLEOTIDE SEQUENCE [LARGE SCALE GENOMIC DNA]</scope>
    <source>
        <strain evidence="9 10">S137</strain>
    </source>
</reference>
<evidence type="ECO:0000313" key="9">
    <source>
        <dbReference type="EMBL" id="SDP80888.1"/>
    </source>
</evidence>
<gene>
    <name evidence="9" type="ORF">SAMN05216366_1691</name>
</gene>
<feature type="transmembrane region" description="Helical" evidence="8">
    <location>
        <begin position="162"/>
        <end position="181"/>
    </location>
</feature>
<protein>
    <recommendedName>
        <fullName evidence="8">Probable membrane transporter protein</fullName>
    </recommendedName>
</protein>
<dbReference type="AlphaFoldDB" id="A0A1H0VRR2"/>
<keyword evidence="5 8" id="KW-0812">Transmembrane</keyword>
<evidence type="ECO:0000256" key="4">
    <source>
        <dbReference type="ARBA" id="ARBA00022475"/>
    </source>
</evidence>
<proteinExistence type="inferred from homology"/>
<keyword evidence="6 8" id="KW-1133">Transmembrane helix</keyword>
<dbReference type="EMBL" id="FNJQ01000069">
    <property type="protein sequence ID" value="SDP80888.1"/>
    <property type="molecule type" value="Genomic_DNA"/>
</dbReference>
<evidence type="ECO:0000313" key="10">
    <source>
        <dbReference type="Proteomes" id="UP000182412"/>
    </source>
</evidence>
<keyword evidence="7 8" id="KW-0472">Membrane</keyword>
<feature type="transmembrane region" description="Helical" evidence="8">
    <location>
        <begin position="79"/>
        <end position="96"/>
    </location>
</feature>
<keyword evidence="3" id="KW-0813">Transport</keyword>
<accession>A0A1H0VRR2</accession>
<dbReference type="InterPro" id="IPR052017">
    <property type="entry name" value="TSUP"/>
</dbReference>
<feature type="transmembrane region" description="Helical" evidence="8">
    <location>
        <begin position="12"/>
        <end position="39"/>
    </location>
</feature>
<dbReference type="OrthoDB" id="554695at2"/>
<evidence type="ECO:0000256" key="2">
    <source>
        <dbReference type="ARBA" id="ARBA00009142"/>
    </source>
</evidence>
<dbReference type="RefSeq" id="WP_074573703.1">
    <property type="nucleotide sequence ID" value="NZ_FNJQ01000069.1"/>
</dbReference>
<dbReference type="InterPro" id="IPR002781">
    <property type="entry name" value="TM_pro_TauE-like"/>
</dbReference>
<name>A0A1H0VRR2_SELRU</name>
<feature type="transmembrane region" description="Helical" evidence="8">
    <location>
        <begin position="45"/>
        <end position="67"/>
    </location>
</feature>
<dbReference type="Proteomes" id="UP000182412">
    <property type="component" value="Unassembled WGS sequence"/>
</dbReference>
<dbReference type="PANTHER" id="PTHR30269:SF0">
    <property type="entry name" value="MEMBRANE TRANSPORTER PROTEIN YFCA-RELATED"/>
    <property type="match status" value="1"/>
</dbReference>
<evidence type="ECO:0000256" key="6">
    <source>
        <dbReference type="ARBA" id="ARBA00022989"/>
    </source>
</evidence>
<feature type="transmembrane region" description="Helical" evidence="8">
    <location>
        <begin position="193"/>
        <end position="219"/>
    </location>
</feature>
<organism evidence="9 10">
    <name type="scientific">Selenomonas ruminantium</name>
    <dbReference type="NCBI Taxonomy" id="971"/>
    <lineage>
        <taxon>Bacteria</taxon>
        <taxon>Bacillati</taxon>
        <taxon>Bacillota</taxon>
        <taxon>Negativicutes</taxon>
        <taxon>Selenomonadales</taxon>
        <taxon>Selenomonadaceae</taxon>
        <taxon>Selenomonas</taxon>
    </lineage>
</organism>
<evidence type="ECO:0000256" key="3">
    <source>
        <dbReference type="ARBA" id="ARBA00022448"/>
    </source>
</evidence>
<evidence type="ECO:0000256" key="7">
    <source>
        <dbReference type="ARBA" id="ARBA00023136"/>
    </source>
</evidence>
<feature type="transmembrane region" description="Helical" evidence="8">
    <location>
        <begin position="231"/>
        <end position="253"/>
    </location>
</feature>
<dbReference type="PANTHER" id="PTHR30269">
    <property type="entry name" value="TRANSMEMBRANE PROTEIN YFCA"/>
    <property type="match status" value="1"/>
</dbReference>
<dbReference type="GO" id="GO:0005886">
    <property type="term" value="C:plasma membrane"/>
    <property type="evidence" value="ECO:0007669"/>
    <property type="project" value="UniProtKB-SubCell"/>
</dbReference>